<reference evidence="1 2" key="1">
    <citation type="submission" date="2021-08" db="EMBL/GenBank/DDBJ databases">
        <title>Culture and genomic analysis of Symbiopectobacterium purcellii sp. nov. gen. nov., isolated from the leafhopper Empoasca decipiens.</title>
        <authorList>
            <person name="Nadal-Jimenez P."/>
            <person name="Siozios S."/>
            <person name="Halliday N."/>
            <person name="Camara M."/>
            <person name="Hurst G.D.D."/>
        </authorList>
    </citation>
    <scope>NUCLEOTIDE SEQUENCE [LARGE SCALE GENOMIC DNA]</scope>
    <source>
        <strain evidence="1 2">SyEd1</strain>
    </source>
</reference>
<accession>A0ABX9AIZ4</accession>
<gene>
    <name evidence="1" type="ORF">K6K13_15160</name>
</gene>
<evidence type="ECO:0000313" key="2">
    <source>
        <dbReference type="Proteomes" id="UP000825886"/>
    </source>
</evidence>
<protein>
    <submittedName>
        <fullName evidence="1">Uncharacterized protein</fullName>
    </submittedName>
</protein>
<sequence length="81" mass="9133">MPIEICTQMNAVEIEQVITKLVEQPFYLVNFSNVFLEAFGSRVATIKRMISKASNRFNLVGVLQPSTAISTFLPVKRAKAW</sequence>
<dbReference type="RefSeq" id="WP_222157739.1">
    <property type="nucleotide sequence ID" value="NZ_CP081864.1"/>
</dbReference>
<dbReference type="EMBL" id="CP081864">
    <property type="protein sequence ID" value="QZN94619.1"/>
    <property type="molecule type" value="Genomic_DNA"/>
</dbReference>
<organism evidence="1 2">
    <name type="scientific">Symbiopectobacterium purcellii</name>
    <dbReference type="NCBI Taxonomy" id="2871826"/>
    <lineage>
        <taxon>Bacteria</taxon>
        <taxon>Pseudomonadati</taxon>
        <taxon>Pseudomonadota</taxon>
        <taxon>Gammaproteobacteria</taxon>
        <taxon>Enterobacterales</taxon>
        <taxon>Enterobacteriaceae</taxon>
    </lineage>
</organism>
<name>A0ABX9AIZ4_9ENTR</name>
<evidence type="ECO:0000313" key="1">
    <source>
        <dbReference type="EMBL" id="QZN94619.1"/>
    </source>
</evidence>
<proteinExistence type="predicted"/>
<keyword evidence="2" id="KW-1185">Reference proteome</keyword>
<dbReference type="Proteomes" id="UP000825886">
    <property type="component" value="Chromosome"/>
</dbReference>